<dbReference type="InterPro" id="IPR035924">
    <property type="entry name" value="FlaG-like_sf"/>
</dbReference>
<gene>
    <name evidence="1" type="ORF">PGLA_10825</name>
</gene>
<dbReference type="Gene3D" id="3.30.160.170">
    <property type="entry name" value="FlaG-like"/>
    <property type="match status" value="1"/>
</dbReference>
<evidence type="ECO:0000313" key="1">
    <source>
        <dbReference type="EMBL" id="OAB42941.1"/>
    </source>
</evidence>
<dbReference type="InterPro" id="IPR005186">
    <property type="entry name" value="FlaG"/>
</dbReference>
<keyword evidence="2" id="KW-1185">Reference proteome</keyword>
<dbReference type="SUPFAM" id="SSF160214">
    <property type="entry name" value="FlaG-like"/>
    <property type="match status" value="1"/>
</dbReference>
<dbReference type="EMBL" id="LVJH01000017">
    <property type="protein sequence ID" value="OAB42941.1"/>
    <property type="molecule type" value="Genomic_DNA"/>
</dbReference>
<dbReference type="Pfam" id="PF03646">
    <property type="entry name" value="FlaG"/>
    <property type="match status" value="1"/>
</dbReference>
<dbReference type="PANTHER" id="PTHR37166:SF1">
    <property type="entry name" value="PROTEIN FLAG"/>
    <property type="match status" value="1"/>
</dbReference>
<name>A0A168L6C7_9BACL</name>
<proteinExistence type="predicted"/>
<evidence type="ECO:0000313" key="2">
    <source>
        <dbReference type="Proteomes" id="UP000076967"/>
    </source>
</evidence>
<accession>A0A168L6C7</accession>
<organism evidence="1 2">
    <name type="scientific">Paenibacillus glacialis</name>
    <dbReference type="NCBI Taxonomy" id="494026"/>
    <lineage>
        <taxon>Bacteria</taxon>
        <taxon>Bacillati</taxon>
        <taxon>Bacillota</taxon>
        <taxon>Bacilli</taxon>
        <taxon>Bacillales</taxon>
        <taxon>Paenibacillaceae</taxon>
        <taxon>Paenibacillus</taxon>
    </lineage>
</organism>
<comment type="caution">
    <text evidence="1">The sequence shown here is derived from an EMBL/GenBank/DDBJ whole genome shotgun (WGS) entry which is preliminary data.</text>
</comment>
<dbReference type="RefSeq" id="WP_084410937.1">
    <property type="nucleotide sequence ID" value="NZ_LVJH01000017.1"/>
</dbReference>
<evidence type="ECO:0008006" key="3">
    <source>
        <dbReference type="Google" id="ProtNLM"/>
    </source>
</evidence>
<dbReference type="OrthoDB" id="9799867at2"/>
<dbReference type="PANTHER" id="PTHR37166">
    <property type="entry name" value="PROTEIN FLAG"/>
    <property type="match status" value="1"/>
</dbReference>
<dbReference type="STRING" id="494026.PGLA_10825"/>
<sequence>MSNEINMSVKSPVNTGVPSYTPIKIDNTANSALPKVTSVTQMNQMEREGQYVSIGESQLVKVIGNAIKAMEGPERAFEVSIHKQTHTIMVKVLNKDTGELIREIPPEKTLDIVAKMMEVAGILIDERV</sequence>
<dbReference type="AlphaFoldDB" id="A0A168L6C7"/>
<protein>
    <recommendedName>
        <fullName evidence="3">Flagellar biosynthesis protein FlaG</fullName>
    </recommendedName>
</protein>
<dbReference type="Proteomes" id="UP000076967">
    <property type="component" value="Unassembled WGS sequence"/>
</dbReference>
<reference evidence="1 2" key="1">
    <citation type="submission" date="2016-03" db="EMBL/GenBank/DDBJ databases">
        <title>Draft genome sequence of Paenibacillus glacialis DSM 22343.</title>
        <authorList>
            <person name="Shin S.-K."/>
            <person name="Yi H."/>
        </authorList>
    </citation>
    <scope>NUCLEOTIDE SEQUENCE [LARGE SCALE GENOMIC DNA]</scope>
    <source>
        <strain evidence="1 2">DSM 22343</strain>
    </source>
</reference>